<evidence type="ECO:0000313" key="3">
    <source>
        <dbReference type="Proteomes" id="UP001224775"/>
    </source>
</evidence>
<dbReference type="Proteomes" id="UP001224775">
    <property type="component" value="Unassembled WGS sequence"/>
</dbReference>
<gene>
    <name evidence="2" type="ORF">QTG54_014177</name>
</gene>
<accession>A0AAD8XWE4</accession>
<sequence length="282" mass="31050">MMLERSPYPLLTLKLLGSLCPCLEKEEDGAARRAAWSLSSIHVRWHRQSSSSTTSGDNDGNENNGNAMTFIKGFFGGSSSGGIGGGSIESVDGSTIEIIDARGGPQLVMSPPPERAIELGKKRVPLRMIKTIRLAGSGIEMILDNNDTVLKFDVLIPLQFPSDDEEEGPANFDDADDATRNDTMVQLQLLVEWERRRQTRLLTLGIAEDESSEDVENLDNDGGQSSPKRRGMIADKARQVQHFAQREIEMKKQKRDREARKAKYVQGAGGLKYTAIAMANRS</sequence>
<evidence type="ECO:0000256" key="1">
    <source>
        <dbReference type="SAM" id="MobiDB-lite"/>
    </source>
</evidence>
<proteinExistence type="predicted"/>
<organism evidence="2 3">
    <name type="scientific">Skeletonema marinoi</name>
    <dbReference type="NCBI Taxonomy" id="267567"/>
    <lineage>
        <taxon>Eukaryota</taxon>
        <taxon>Sar</taxon>
        <taxon>Stramenopiles</taxon>
        <taxon>Ochrophyta</taxon>
        <taxon>Bacillariophyta</taxon>
        <taxon>Coscinodiscophyceae</taxon>
        <taxon>Thalassiosirophycidae</taxon>
        <taxon>Thalassiosirales</taxon>
        <taxon>Skeletonemataceae</taxon>
        <taxon>Skeletonema</taxon>
        <taxon>Skeletonema marinoi-dohrnii complex</taxon>
    </lineage>
</organism>
<keyword evidence="3" id="KW-1185">Reference proteome</keyword>
<dbReference type="AlphaFoldDB" id="A0AAD8XWE4"/>
<dbReference type="EMBL" id="JATAAI010000035">
    <property type="protein sequence ID" value="KAK1735111.1"/>
    <property type="molecule type" value="Genomic_DNA"/>
</dbReference>
<comment type="caution">
    <text evidence="2">The sequence shown here is derived from an EMBL/GenBank/DDBJ whole genome shotgun (WGS) entry which is preliminary data.</text>
</comment>
<protein>
    <submittedName>
        <fullName evidence="2">Uncharacterized protein</fullName>
    </submittedName>
</protein>
<evidence type="ECO:0000313" key="2">
    <source>
        <dbReference type="EMBL" id="KAK1735111.1"/>
    </source>
</evidence>
<name>A0AAD8XWE4_9STRA</name>
<reference evidence="2" key="1">
    <citation type="submission" date="2023-06" db="EMBL/GenBank/DDBJ databases">
        <title>Survivors Of The Sea: Transcriptome response of Skeletonema marinoi to long-term dormancy.</title>
        <authorList>
            <person name="Pinder M.I.M."/>
            <person name="Kourtchenko O."/>
            <person name="Robertson E.K."/>
            <person name="Larsson T."/>
            <person name="Maumus F."/>
            <person name="Osuna-Cruz C.M."/>
            <person name="Vancaester E."/>
            <person name="Stenow R."/>
            <person name="Vandepoele K."/>
            <person name="Ploug H."/>
            <person name="Bruchert V."/>
            <person name="Godhe A."/>
            <person name="Topel M."/>
        </authorList>
    </citation>
    <scope>NUCLEOTIDE SEQUENCE</scope>
    <source>
        <strain evidence="2">R05AC</strain>
    </source>
</reference>
<feature type="region of interest" description="Disordered" evidence="1">
    <location>
        <begin position="211"/>
        <end position="234"/>
    </location>
</feature>